<feature type="domain" description="DinB-like" evidence="1">
    <location>
        <begin position="30"/>
        <end position="162"/>
    </location>
</feature>
<dbReference type="InterPro" id="IPR024775">
    <property type="entry name" value="DinB-like"/>
</dbReference>
<evidence type="ECO:0000313" key="2">
    <source>
        <dbReference type="EMBL" id="QRQ99592.1"/>
    </source>
</evidence>
<sequence length="179" mass="19923">MDKQAQKQEVWLRGPLPGVPPLLQPAAHALLQAGEELAGLADTFPNDLLWHKPAGLASVGFHLQHLTGVLDRLFTYADERLLSDGQLTYLKNEGSEPFPGCNYTALLHAFDRQVEASIAYFKMVEESTLTDLRYVGRARIPSTKLGLLFHAAEHTQRHTGQLLVTARMLMQQVDGIIRL</sequence>
<dbReference type="Gene3D" id="1.20.120.450">
    <property type="entry name" value="dinb family like domain"/>
    <property type="match status" value="1"/>
</dbReference>
<name>A0ABX7I1M3_9BACT</name>
<reference evidence="2 3" key="1">
    <citation type="submission" date="2020-06" db="EMBL/GenBank/DDBJ databases">
        <title>Dyadobacter sandarakinus sp. nov., isolated from the soil of the Arctic Yellow River Station.</title>
        <authorList>
            <person name="Zhang Y."/>
            <person name="Peng F."/>
        </authorList>
    </citation>
    <scope>NUCLEOTIDE SEQUENCE [LARGE SCALE GENOMIC DNA]</scope>
    <source>
        <strain evidence="2 3">Q3-56</strain>
    </source>
</reference>
<keyword evidence="3" id="KW-1185">Reference proteome</keyword>
<dbReference type="Pfam" id="PF12867">
    <property type="entry name" value="DinB_2"/>
    <property type="match status" value="1"/>
</dbReference>
<dbReference type="RefSeq" id="WP_204660353.1">
    <property type="nucleotide sequence ID" value="NZ_CP056775.1"/>
</dbReference>
<protein>
    <submittedName>
        <fullName evidence="2">DinB family protein</fullName>
    </submittedName>
</protein>
<dbReference type="InterPro" id="IPR034660">
    <property type="entry name" value="DinB/YfiT-like"/>
</dbReference>
<dbReference type="SUPFAM" id="SSF109854">
    <property type="entry name" value="DinB/YfiT-like putative metalloenzymes"/>
    <property type="match status" value="1"/>
</dbReference>
<accession>A0ABX7I1M3</accession>
<organism evidence="2 3">
    <name type="scientific">Dyadobacter sandarakinus</name>
    <dbReference type="NCBI Taxonomy" id="2747268"/>
    <lineage>
        <taxon>Bacteria</taxon>
        <taxon>Pseudomonadati</taxon>
        <taxon>Bacteroidota</taxon>
        <taxon>Cytophagia</taxon>
        <taxon>Cytophagales</taxon>
        <taxon>Spirosomataceae</taxon>
        <taxon>Dyadobacter</taxon>
    </lineage>
</organism>
<dbReference type="EMBL" id="CP056775">
    <property type="protein sequence ID" value="QRQ99592.1"/>
    <property type="molecule type" value="Genomic_DNA"/>
</dbReference>
<proteinExistence type="predicted"/>
<evidence type="ECO:0000313" key="3">
    <source>
        <dbReference type="Proteomes" id="UP000612680"/>
    </source>
</evidence>
<dbReference type="Proteomes" id="UP000612680">
    <property type="component" value="Chromosome"/>
</dbReference>
<evidence type="ECO:0000259" key="1">
    <source>
        <dbReference type="Pfam" id="PF12867"/>
    </source>
</evidence>
<gene>
    <name evidence="2" type="ORF">HWI92_01025</name>
</gene>